<accession>A0AAD3MW92</accession>
<gene>
    <name evidence="3" type="ORF">AKAME5_001268300</name>
</gene>
<evidence type="ECO:0000313" key="3">
    <source>
        <dbReference type="EMBL" id="GLD60816.1"/>
    </source>
</evidence>
<keyword evidence="2" id="KW-1133">Transmembrane helix</keyword>
<sequence>MEEPSTIPEKDTRKRMENNSNVKDQTPRAESANRPASGCEATSKTESKDQLRLFATLLMVRVLTQCQALKNRSQEEWVPHTKRLVNQTMEGLTISEGFCPHTKSIKKICKAALKDLRKKFCGRRILESVILLQDPGVDTIIVQSLQVHIKQHSARLAKKAASQSIWKDIRQVTVFSASLLAALVLLAFIH</sequence>
<keyword evidence="4" id="KW-1185">Reference proteome</keyword>
<protein>
    <submittedName>
        <fullName evidence="3">Uncharacterized protein</fullName>
    </submittedName>
</protein>
<feature type="region of interest" description="Disordered" evidence="1">
    <location>
        <begin position="1"/>
        <end position="44"/>
    </location>
</feature>
<evidence type="ECO:0000313" key="4">
    <source>
        <dbReference type="Proteomes" id="UP001279410"/>
    </source>
</evidence>
<proteinExistence type="predicted"/>
<comment type="caution">
    <text evidence="3">The sequence shown here is derived from an EMBL/GenBank/DDBJ whole genome shotgun (WGS) entry which is preliminary data.</text>
</comment>
<keyword evidence="2" id="KW-0472">Membrane</keyword>
<name>A0AAD3MW92_LATJO</name>
<reference evidence="3" key="1">
    <citation type="submission" date="2022-08" db="EMBL/GenBank/DDBJ databases">
        <title>Genome sequencing of akame (Lates japonicus).</title>
        <authorList>
            <person name="Hashiguchi Y."/>
            <person name="Takahashi H."/>
        </authorList>
    </citation>
    <scope>NUCLEOTIDE SEQUENCE</scope>
    <source>
        <strain evidence="3">Kochi</strain>
    </source>
</reference>
<feature type="compositionally biased region" description="Basic and acidic residues" evidence="1">
    <location>
        <begin position="8"/>
        <end position="17"/>
    </location>
</feature>
<evidence type="ECO:0000256" key="2">
    <source>
        <dbReference type="SAM" id="Phobius"/>
    </source>
</evidence>
<feature type="transmembrane region" description="Helical" evidence="2">
    <location>
        <begin position="172"/>
        <end position="189"/>
    </location>
</feature>
<evidence type="ECO:0000256" key="1">
    <source>
        <dbReference type="SAM" id="MobiDB-lite"/>
    </source>
</evidence>
<organism evidence="3 4">
    <name type="scientific">Lates japonicus</name>
    <name type="common">Japanese lates</name>
    <dbReference type="NCBI Taxonomy" id="270547"/>
    <lineage>
        <taxon>Eukaryota</taxon>
        <taxon>Metazoa</taxon>
        <taxon>Chordata</taxon>
        <taxon>Craniata</taxon>
        <taxon>Vertebrata</taxon>
        <taxon>Euteleostomi</taxon>
        <taxon>Actinopterygii</taxon>
        <taxon>Neopterygii</taxon>
        <taxon>Teleostei</taxon>
        <taxon>Neoteleostei</taxon>
        <taxon>Acanthomorphata</taxon>
        <taxon>Carangaria</taxon>
        <taxon>Carangaria incertae sedis</taxon>
        <taxon>Centropomidae</taxon>
        <taxon>Lates</taxon>
    </lineage>
</organism>
<keyword evidence="2" id="KW-0812">Transmembrane</keyword>
<dbReference type="Proteomes" id="UP001279410">
    <property type="component" value="Unassembled WGS sequence"/>
</dbReference>
<dbReference type="AlphaFoldDB" id="A0AAD3MW92"/>
<dbReference type="EMBL" id="BRZM01000043">
    <property type="protein sequence ID" value="GLD60816.1"/>
    <property type="molecule type" value="Genomic_DNA"/>
</dbReference>